<comment type="caution">
    <text evidence="2">The sequence shown here is derived from an EMBL/GenBank/DDBJ whole genome shotgun (WGS) entry which is preliminary data.</text>
</comment>
<dbReference type="GO" id="GO:0003677">
    <property type="term" value="F:DNA binding"/>
    <property type="evidence" value="ECO:0007669"/>
    <property type="project" value="InterPro"/>
</dbReference>
<sequence length="273" mass="30731">MGETAYMVSSVLTLQWHIMARIDDMIKLQFSNFVLNRQYPSTLLCQMRWSKNIHEERDAPEQIVLGSMDPKMCALLNLAIYIEASTNVSFSKFIYGNPKDGDRAVRHFLGDIVKDPTFTHVKTGKLGTHSFRKGAATYASWCRMSKDFVNRRGRWRTRKGVVDVYIDNTQPYPDACTASVLAGPLGPCFYVLKNGITCVPRTLLVDQIAPTIKQVMGEAMSMTLAMPLLWAVMKPPGNYTYDLIPDRLRQKMIGAYVNSGGSGVFCHGRWIST</sequence>
<proteinExistence type="predicted"/>
<accession>A0AAD9LMZ8</accession>
<keyword evidence="1" id="KW-0233">DNA recombination</keyword>
<evidence type="ECO:0000256" key="1">
    <source>
        <dbReference type="ARBA" id="ARBA00023172"/>
    </source>
</evidence>
<dbReference type="AlphaFoldDB" id="A0AAD9LMZ8"/>
<dbReference type="Gene3D" id="1.10.443.10">
    <property type="entry name" value="Intergrase catalytic core"/>
    <property type="match status" value="1"/>
</dbReference>
<gene>
    <name evidence="2" type="ORF">P3T76_006995</name>
</gene>
<protein>
    <submittedName>
        <fullName evidence="2">Uncharacterized protein</fullName>
    </submittedName>
</protein>
<name>A0AAD9LMZ8_9STRA</name>
<evidence type="ECO:0000313" key="2">
    <source>
        <dbReference type="EMBL" id="KAK1941931.1"/>
    </source>
</evidence>
<dbReference type="SUPFAM" id="SSF56349">
    <property type="entry name" value="DNA breaking-rejoining enzymes"/>
    <property type="match status" value="1"/>
</dbReference>
<reference evidence="2" key="1">
    <citation type="submission" date="2023-08" db="EMBL/GenBank/DDBJ databases">
        <title>Reference Genome Resource for the Citrus Pathogen Phytophthora citrophthora.</title>
        <authorList>
            <person name="Moller H."/>
            <person name="Coetzee B."/>
            <person name="Rose L.J."/>
            <person name="Van Niekerk J.M."/>
        </authorList>
    </citation>
    <scope>NUCLEOTIDE SEQUENCE</scope>
    <source>
        <strain evidence="2">STE-U-9442</strain>
    </source>
</reference>
<dbReference type="GO" id="GO:0015074">
    <property type="term" value="P:DNA integration"/>
    <property type="evidence" value="ECO:0007669"/>
    <property type="project" value="InterPro"/>
</dbReference>
<dbReference type="Proteomes" id="UP001259832">
    <property type="component" value="Unassembled WGS sequence"/>
</dbReference>
<dbReference type="EMBL" id="JASMQC010000011">
    <property type="protein sequence ID" value="KAK1941931.1"/>
    <property type="molecule type" value="Genomic_DNA"/>
</dbReference>
<evidence type="ECO:0000313" key="3">
    <source>
        <dbReference type="Proteomes" id="UP001259832"/>
    </source>
</evidence>
<dbReference type="GO" id="GO:0006310">
    <property type="term" value="P:DNA recombination"/>
    <property type="evidence" value="ECO:0007669"/>
    <property type="project" value="UniProtKB-KW"/>
</dbReference>
<keyword evidence="3" id="KW-1185">Reference proteome</keyword>
<organism evidence="2 3">
    <name type="scientific">Phytophthora citrophthora</name>
    <dbReference type="NCBI Taxonomy" id="4793"/>
    <lineage>
        <taxon>Eukaryota</taxon>
        <taxon>Sar</taxon>
        <taxon>Stramenopiles</taxon>
        <taxon>Oomycota</taxon>
        <taxon>Peronosporomycetes</taxon>
        <taxon>Peronosporales</taxon>
        <taxon>Peronosporaceae</taxon>
        <taxon>Phytophthora</taxon>
    </lineage>
</organism>
<dbReference type="InterPro" id="IPR013762">
    <property type="entry name" value="Integrase-like_cat_sf"/>
</dbReference>
<dbReference type="InterPro" id="IPR011010">
    <property type="entry name" value="DNA_brk_join_enz"/>
</dbReference>